<evidence type="ECO:0000313" key="4">
    <source>
        <dbReference type="EMBL" id="VDM94922.1"/>
    </source>
</evidence>
<dbReference type="InterPro" id="IPR057412">
    <property type="entry name" value="INTS4_C"/>
</dbReference>
<dbReference type="AlphaFoldDB" id="A0A0N5CJ94"/>
<dbReference type="OMA" id="FVEMSIS"/>
<protein>
    <submittedName>
        <fullName evidence="6">FAT domain-containing protein</fullName>
    </submittedName>
</protein>
<dbReference type="WBParaSite" id="TCLT_0000009101-mRNA-1">
    <property type="protein sequence ID" value="TCLT_0000009101-mRNA-1"/>
    <property type="gene ID" value="TCLT_0000009101"/>
</dbReference>
<organism evidence="6">
    <name type="scientific">Thelazia callipaeda</name>
    <name type="common">Oriental eyeworm</name>
    <name type="synonym">Parasitic nematode</name>
    <dbReference type="NCBI Taxonomy" id="103827"/>
    <lineage>
        <taxon>Eukaryota</taxon>
        <taxon>Metazoa</taxon>
        <taxon>Ecdysozoa</taxon>
        <taxon>Nematoda</taxon>
        <taxon>Chromadorea</taxon>
        <taxon>Rhabditida</taxon>
        <taxon>Spirurina</taxon>
        <taxon>Spiruromorpha</taxon>
        <taxon>Thelazioidea</taxon>
        <taxon>Thelaziidae</taxon>
        <taxon>Thelazia</taxon>
    </lineage>
</organism>
<gene>
    <name evidence="4" type="ORF">TCLT_LOCUS92</name>
</gene>
<feature type="domain" description="Integrator complex subunit 4/Protein SIEL C-terminal Ig-like" evidence="3">
    <location>
        <begin position="365"/>
        <end position="503"/>
    </location>
</feature>
<dbReference type="OrthoDB" id="18190at2759"/>
<keyword evidence="2" id="KW-0539">Nucleus</keyword>
<evidence type="ECO:0000313" key="6">
    <source>
        <dbReference type="WBParaSite" id="TCLT_0000009101-mRNA-1"/>
    </source>
</evidence>
<accession>A0A0N5CJ94</accession>
<evidence type="ECO:0000256" key="2">
    <source>
        <dbReference type="ARBA" id="ARBA00023242"/>
    </source>
</evidence>
<proteinExistence type="predicted"/>
<sequence>DALPDSREALRILLSESTLGTPDCLRCVVKALLNCMKRFPIDRQSVFRCMSNLGRRHATFVQLLCDELLELHSVFDITEPVLDDHFYLSKLILILNAASVHDPISSLLPSFVVRHYNFLRCSMPILVPAVAAFSNGSTSNSDNSDITVVFSGERTRSLLEHTYKMMQEASQAQSCDQRMIEKTHLLRDMDALCESDEEVAGTAQFLSCLLKILTQCELSVKILSYGGDLHVALSAIDEGLRLLERTDDEFSSVDKRMMGTLQEFHFQLSILRLAVLFELEPGAHVDSHQLINLEVDRFKEQLQFLSVSPSESMINILIGIKRILDKSEAKKLVNGLNLFALFQSNPILLQKKYTSLCGICIKWAQIVEPSEIPNEPIRFVVGLPLGISINIILHNFNKDDISRFRIKTDYPDRSSTLFRPRGSDFKEIASQTYRLLCKVLVQVDNIWSEAARIYFGFVLKSRYTPNPEIPLVSDGVRSPYITIAESPFSKRQATIEIPIQPMQPKASC</sequence>
<dbReference type="EMBL" id="UYYF01000006">
    <property type="protein sequence ID" value="VDM94922.1"/>
    <property type="molecule type" value="Genomic_DNA"/>
</dbReference>
<dbReference type="Proteomes" id="UP000276776">
    <property type="component" value="Unassembled WGS sequence"/>
</dbReference>
<dbReference type="Pfam" id="PF25458">
    <property type="entry name" value="INTS4_C"/>
    <property type="match status" value="1"/>
</dbReference>
<comment type="subcellular location">
    <subcellularLocation>
        <location evidence="1">Nucleus</location>
    </subcellularLocation>
</comment>
<keyword evidence="5" id="KW-1185">Reference proteome</keyword>
<dbReference type="PANTHER" id="PTHR20938">
    <property type="entry name" value="INTEGRATOR COMPLEX SUBUNIT 4"/>
    <property type="match status" value="1"/>
</dbReference>
<dbReference type="GO" id="GO:0016180">
    <property type="term" value="P:snRNA processing"/>
    <property type="evidence" value="ECO:0007669"/>
    <property type="project" value="TreeGrafter"/>
</dbReference>
<evidence type="ECO:0000259" key="3">
    <source>
        <dbReference type="Pfam" id="PF25458"/>
    </source>
</evidence>
<dbReference type="PANTHER" id="PTHR20938:SF0">
    <property type="entry name" value="INTEGRATOR COMPLEX SUBUNIT 4"/>
    <property type="match status" value="1"/>
</dbReference>
<evidence type="ECO:0000313" key="5">
    <source>
        <dbReference type="Proteomes" id="UP000276776"/>
    </source>
</evidence>
<reference evidence="4 5" key="2">
    <citation type="submission" date="2018-11" db="EMBL/GenBank/DDBJ databases">
        <authorList>
            <consortium name="Pathogen Informatics"/>
        </authorList>
    </citation>
    <scope>NUCLEOTIDE SEQUENCE [LARGE SCALE GENOMIC DNA]</scope>
</reference>
<name>A0A0N5CJ94_THECL</name>
<dbReference type="GO" id="GO:0032039">
    <property type="term" value="C:integrator complex"/>
    <property type="evidence" value="ECO:0007669"/>
    <property type="project" value="TreeGrafter"/>
</dbReference>
<reference evidence="6" key="1">
    <citation type="submission" date="2017-02" db="UniProtKB">
        <authorList>
            <consortium name="WormBaseParasite"/>
        </authorList>
    </citation>
    <scope>IDENTIFICATION</scope>
</reference>
<evidence type="ECO:0000256" key="1">
    <source>
        <dbReference type="ARBA" id="ARBA00004123"/>
    </source>
</evidence>
<dbReference type="STRING" id="103827.A0A0N5CJ94"/>